<comment type="function">
    <text evidence="5">Acetyltransferase implicated in the O-acetylation of Nod factors.</text>
</comment>
<evidence type="ECO:0000313" key="7">
    <source>
        <dbReference type="EMBL" id="TLD94840.1"/>
    </source>
</evidence>
<dbReference type="Pfam" id="PF00132">
    <property type="entry name" value="Hexapep"/>
    <property type="match status" value="1"/>
</dbReference>
<name>A0A347W7E5_9HELI</name>
<comment type="caution">
    <text evidence="7">The sequence shown here is derived from an EMBL/GenBank/DDBJ whole genome shotgun (WGS) entry which is preliminary data.</text>
</comment>
<reference evidence="7 8" key="2">
    <citation type="journal article" date="2016" name="Infect. Immun.">
        <title>Helicobacter saguini, a Novel Helicobacter Isolated from Cotton-Top Tamarins with Ulcerative Colitis, Has Proinflammatory Properties and Induces Typhlocolitis and Dysplasia in Gnotobiotic IL-10-/- Mice.</title>
        <authorList>
            <person name="Shen Z."/>
            <person name="Mannion A."/>
            <person name="Whary M.T."/>
            <person name="Muthupalani S."/>
            <person name="Sheh A."/>
            <person name="Feng Y."/>
            <person name="Gong G."/>
            <person name="Vandamme P."/>
            <person name="Holcombe H.R."/>
            <person name="Paster B.J."/>
            <person name="Fox J.G."/>
        </authorList>
    </citation>
    <scope>NUCLEOTIDE SEQUENCE [LARGE SCALE GENOMIC DNA]</scope>
    <source>
        <strain evidence="7 8">MIT 97-6194</strain>
    </source>
</reference>
<keyword evidence="8" id="KW-1185">Reference proteome</keyword>
<organism evidence="7 8">
    <name type="scientific">Helicobacter saguini</name>
    <dbReference type="NCBI Taxonomy" id="1548018"/>
    <lineage>
        <taxon>Bacteria</taxon>
        <taxon>Pseudomonadati</taxon>
        <taxon>Campylobacterota</taxon>
        <taxon>Epsilonproteobacteria</taxon>
        <taxon>Campylobacterales</taxon>
        <taxon>Helicobacteraceae</taxon>
        <taxon>Helicobacter</taxon>
    </lineage>
</organism>
<evidence type="ECO:0000256" key="4">
    <source>
        <dbReference type="ARBA" id="ARBA00023315"/>
    </source>
</evidence>
<dbReference type="SUPFAM" id="SSF51161">
    <property type="entry name" value="Trimeric LpxA-like enzymes"/>
    <property type="match status" value="1"/>
</dbReference>
<evidence type="ECO:0000256" key="2">
    <source>
        <dbReference type="ARBA" id="ARBA00022679"/>
    </source>
</evidence>
<dbReference type="AlphaFoldDB" id="A0A347W7E5"/>
<protein>
    <recommendedName>
        <fullName evidence="6">Nodulation protein L</fullName>
    </recommendedName>
</protein>
<dbReference type="EMBL" id="JRMP02000005">
    <property type="protein sequence ID" value="TLD94840.1"/>
    <property type="molecule type" value="Genomic_DNA"/>
</dbReference>
<evidence type="ECO:0000256" key="6">
    <source>
        <dbReference type="ARBA" id="ARBA00067695"/>
    </source>
</evidence>
<dbReference type="PROSITE" id="PS00101">
    <property type="entry name" value="HEXAPEP_TRANSFERASES"/>
    <property type="match status" value="1"/>
</dbReference>
<evidence type="ECO:0000256" key="1">
    <source>
        <dbReference type="ARBA" id="ARBA00007274"/>
    </source>
</evidence>
<comment type="similarity">
    <text evidence="1">Belongs to the transferase hexapeptide repeat family.</text>
</comment>
<keyword evidence="3" id="KW-0677">Repeat</keyword>
<keyword evidence="2" id="KW-0808">Transferase</keyword>
<dbReference type="PANTHER" id="PTHR23416:SF23">
    <property type="entry name" value="ACETYLTRANSFERASE C18B11.09C-RELATED"/>
    <property type="match status" value="1"/>
</dbReference>
<dbReference type="InterPro" id="IPR011004">
    <property type="entry name" value="Trimer_LpxA-like_sf"/>
</dbReference>
<reference evidence="7 8" key="1">
    <citation type="journal article" date="2014" name="Genome Announc.">
        <title>Draft genome sequences of eight enterohepatic helicobacter species isolated from both laboratory and wild rodents.</title>
        <authorList>
            <person name="Sheh A."/>
            <person name="Shen Z."/>
            <person name="Fox J.G."/>
        </authorList>
    </citation>
    <scope>NUCLEOTIDE SEQUENCE [LARGE SCALE GENOMIC DNA]</scope>
    <source>
        <strain evidence="7 8">MIT 97-6194</strain>
    </source>
</reference>
<dbReference type="InterPro" id="IPR001451">
    <property type="entry name" value="Hexapep"/>
</dbReference>
<dbReference type="GO" id="GO:0008374">
    <property type="term" value="F:O-acyltransferase activity"/>
    <property type="evidence" value="ECO:0007669"/>
    <property type="project" value="TreeGrafter"/>
</dbReference>
<evidence type="ECO:0000313" key="8">
    <source>
        <dbReference type="Proteomes" id="UP000029714"/>
    </source>
</evidence>
<dbReference type="FunFam" id="2.160.10.10:FF:000025">
    <property type="entry name" value="Hexapeptide-repeat containing-acetyltransferase"/>
    <property type="match status" value="1"/>
</dbReference>
<dbReference type="InterPro" id="IPR051159">
    <property type="entry name" value="Hexapeptide_acetyltransf"/>
</dbReference>
<gene>
    <name evidence="7" type="ORF">LS64_004730</name>
</gene>
<dbReference type="Proteomes" id="UP000029714">
    <property type="component" value="Unassembled WGS sequence"/>
</dbReference>
<dbReference type="Gene3D" id="2.160.10.10">
    <property type="entry name" value="Hexapeptide repeat proteins"/>
    <property type="match status" value="1"/>
</dbReference>
<dbReference type="InterPro" id="IPR018357">
    <property type="entry name" value="Hexapep_transf_CS"/>
</dbReference>
<evidence type="ECO:0000256" key="5">
    <source>
        <dbReference type="ARBA" id="ARBA00055587"/>
    </source>
</evidence>
<dbReference type="STRING" id="1548018.LS64_08470"/>
<sequence>MQKTKKDSKKSVKNIESKSLDSIEFVESIPSKIGLDRNHKEWRRTPAPTTNRDVFTRDIEGELVDMNDKECDKIINVINHTMSLTFKLNEKWHTPQKVREIFSEIIGVPLDESAWIIPPFYVDYGRNIRVGRNFFMNQGCTFMDRGGINIGDDVFIAPRVCLTTINHDFHPRRRKATFCKPINIGNRVWIGMNATICPGVNIGDNAIIAAGAVVTKDVPTNVIVGGNPARILKRIKDS</sequence>
<keyword evidence="4" id="KW-0012">Acyltransferase</keyword>
<proteinExistence type="inferred from homology"/>
<accession>A0A347W7E5</accession>
<dbReference type="CDD" id="cd03357">
    <property type="entry name" value="LbH_MAT_GAT"/>
    <property type="match status" value="1"/>
</dbReference>
<dbReference type="PANTHER" id="PTHR23416">
    <property type="entry name" value="SIALIC ACID SYNTHASE-RELATED"/>
    <property type="match status" value="1"/>
</dbReference>
<evidence type="ECO:0000256" key="3">
    <source>
        <dbReference type="ARBA" id="ARBA00022737"/>
    </source>
</evidence>